<organism evidence="5 6">
    <name type="scientific">Kribbella capetownensis</name>
    <dbReference type="NCBI Taxonomy" id="1572659"/>
    <lineage>
        <taxon>Bacteria</taxon>
        <taxon>Bacillati</taxon>
        <taxon>Actinomycetota</taxon>
        <taxon>Actinomycetes</taxon>
        <taxon>Propionibacteriales</taxon>
        <taxon>Kribbellaceae</taxon>
        <taxon>Kribbella</taxon>
    </lineage>
</organism>
<proteinExistence type="predicted"/>
<sequence length="156" mass="17096">MSHDYRKTSEALSRLTDNQFHVTQEGGTEPAFRNEHWDNHEAGIYVDVVSGQPLFSSTDKYDSGTGWPSFTRPIAADAVRTESDRSYGMIRTEALSTGAGSHLGHVFGDGPVDAGGQRYCMNSAALRFVPVAELEAQGYGEYRSLFEATNTEEHAS</sequence>
<dbReference type="AlphaFoldDB" id="A0A4R0IVV0"/>
<feature type="domain" description="MsrB" evidence="4">
    <location>
        <begin position="8"/>
        <end position="131"/>
    </location>
</feature>
<dbReference type="EC" id="1.8.4.12" evidence="1"/>
<dbReference type="PANTHER" id="PTHR10173:SF59">
    <property type="entry name" value="PEPTIDE METHIONINE SULFOXIDE REDUCTASE MSRA_MSRB"/>
    <property type="match status" value="1"/>
</dbReference>
<dbReference type="EMBL" id="SJKD01000015">
    <property type="protein sequence ID" value="TCC37459.1"/>
    <property type="molecule type" value="Genomic_DNA"/>
</dbReference>
<dbReference type="InterPro" id="IPR002579">
    <property type="entry name" value="Met_Sox_Rdtase_MsrB_dom"/>
</dbReference>
<dbReference type="GO" id="GO:0005737">
    <property type="term" value="C:cytoplasm"/>
    <property type="evidence" value="ECO:0007669"/>
    <property type="project" value="TreeGrafter"/>
</dbReference>
<accession>A0A4R0IVV0</accession>
<dbReference type="PROSITE" id="PS51790">
    <property type="entry name" value="MSRB"/>
    <property type="match status" value="1"/>
</dbReference>
<comment type="caution">
    <text evidence="5">The sequence shown here is derived from an EMBL/GenBank/DDBJ whole genome shotgun (WGS) entry which is preliminary data.</text>
</comment>
<dbReference type="GO" id="GO:0033743">
    <property type="term" value="F:peptide-methionine (R)-S-oxide reductase activity"/>
    <property type="evidence" value="ECO:0007669"/>
    <property type="project" value="UniProtKB-EC"/>
</dbReference>
<dbReference type="Gene3D" id="2.170.150.20">
    <property type="entry name" value="Peptide methionine sulfoxide reductase"/>
    <property type="match status" value="1"/>
</dbReference>
<dbReference type="SUPFAM" id="SSF51316">
    <property type="entry name" value="Mss4-like"/>
    <property type="match status" value="1"/>
</dbReference>
<keyword evidence="2 5" id="KW-0560">Oxidoreductase</keyword>
<dbReference type="GO" id="GO:0030091">
    <property type="term" value="P:protein repair"/>
    <property type="evidence" value="ECO:0007669"/>
    <property type="project" value="InterPro"/>
</dbReference>
<reference evidence="5 6" key="1">
    <citation type="submission" date="2019-02" db="EMBL/GenBank/DDBJ databases">
        <title>Kribbella capetownensis sp. nov. and Kribbella speibonae sp. nov., isolated from soil.</title>
        <authorList>
            <person name="Curtis S.M."/>
            <person name="Norton I."/>
            <person name="Everest G.J."/>
            <person name="Meyers P.R."/>
        </authorList>
    </citation>
    <scope>NUCLEOTIDE SEQUENCE [LARGE SCALE GENOMIC DNA]</scope>
    <source>
        <strain evidence="5 6">YM53</strain>
    </source>
</reference>
<evidence type="ECO:0000313" key="5">
    <source>
        <dbReference type="EMBL" id="TCC37459.1"/>
    </source>
</evidence>
<dbReference type="NCBIfam" id="TIGR00357">
    <property type="entry name" value="peptide-methionine (R)-S-oxide reductase MsrB"/>
    <property type="match status" value="1"/>
</dbReference>
<evidence type="ECO:0000313" key="6">
    <source>
        <dbReference type="Proteomes" id="UP000293342"/>
    </source>
</evidence>
<gene>
    <name evidence="5" type="primary">msrB</name>
    <name evidence="5" type="ORF">E0H75_40675</name>
</gene>
<dbReference type="PANTHER" id="PTHR10173">
    <property type="entry name" value="METHIONINE SULFOXIDE REDUCTASE"/>
    <property type="match status" value="1"/>
</dbReference>
<evidence type="ECO:0000256" key="2">
    <source>
        <dbReference type="ARBA" id="ARBA00023002"/>
    </source>
</evidence>
<protein>
    <recommendedName>
        <fullName evidence="1">peptide-methionine (R)-S-oxide reductase</fullName>
        <ecNumber evidence="1">1.8.4.12</ecNumber>
    </recommendedName>
</protein>
<dbReference type="Proteomes" id="UP000293342">
    <property type="component" value="Unassembled WGS sequence"/>
</dbReference>
<dbReference type="Pfam" id="PF01641">
    <property type="entry name" value="SelR"/>
    <property type="match status" value="1"/>
</dbReference>
<dbReference type="RefSeq" id="WP_131519062.1">
    <property type="nucleotide sequence ID" value="NZ_SJKD01000015.1"/>
</dbReference>
<name>A0A4R0IVV0_9ACTN</name>
<dbReference type="OrthoDB" id="9785497at2"/>
<evidence type="ECO:0000259" key="4">
    <source>
        <dbReference type="PROSITE" id="PS51790"/>
    </source>
</evidence>
<dbReference type="InterPro" id="IPR028427">
    <property type="entry name" value="Met_Sox_Rdtase_MsrB"/>
</dbReference>
<dbReference type="FunFam" id="2.170.150.20:FF:000003">
    <property type="entry name" value="Peptide methionine sulfoxide reductase MsrB"/>
    <property type="match status" value="1"/>
</dbReference>
<dbReference type="GO" id="GO:0006979">
    <property type="term" value="P:response to oxidative stress"/>
    <property type="evidence" value="ECO:0007669"/>
    <property type="project" value="InterPro"/>
</dbReference>
<comment type="catalytic activity">
    <reaction evidence="3">
        <text>L-methionyl-[protein] + [thioredoxin]-disulfide + H2O = L-methionyl-(R)-S-oxide-[protein] + [thioredoxin]-dithiol</text>
        <dbReference type="Rhea" id="RHEA:24164"/>
        <dbReference type="Rhea" id="RHEA-COMP:10698"/>
        <dbReference type="Rhea" id="RHEA-COMP:10700"/>
        <dbReference type="Rhea" id="RHEA-COMP:12313"/>
        <dbReference type="Rhea" id="RHEA-COMP:12314"/>
        <dbReference type="ChEBI" id="CHEBI:15377"/>
        <dbReference type="ChEBI" id="CHEBI:16044"/>
        <dbReference type="ChEBI" id="CHEBI:29950"/>
        <dbReference type="ChEBI" id="CHEBI:45764"/>
        <dbReference type="ChEBI" id="CHEBI:50058"/>
        <dbReference type="EC" id="1.8.4.12"/>
    </reaction>
</comment>
<evidence type="ECO:0000256" key="3">
    <source>
        <dbReference type="ARBA" id="ARBA00048488"/>
    </source>
</evidence>
<keyword evidence="6" id="KW-1185">Reference proteome</keyword>
<evidence type="ECO:0000256" key="1">
    <source>
        <dbReference type="ARBA" id="ARBA00012499"/>
    </source>
</evidence>
<dbReference type="InterPro" id="IPR011057">
    <property type="entry name" value="Mss4-like_sf"/>
</dbReference>